<name>A0A1C7MA07_GRIFR</name>
<comment type="caution">
    <text evidence="1">The sequence shown here is derived from an EMBL/GenBank/DDBJ whole genome shotgun (WGS) entry which is preliminary data.</text>
</comment>
<dbReference type="Proteomes" id="UP000092993">
    <property type="component" value="Unassembled WGS sequence"/>
</dbReference>
<sequence>MYLALADRVNLQEQVGLQLGTKGSRTRINYGARPRIVVGPVNTVHYLDVVDIDRYNLILGTVFCNTYGVSLNFETHTIHIKGMEIPAYTTVEEAEILANRLESCQLRMAAHLNVAIVQLPSNQ</sequence>
<dbReference type="InterPro" id="IPR021109">
    <property type="entry name" value="Peptidase_aspartic_dom_sf"/>
</dbReference>
<dbReference type="EMBL" id="LUGG01000006">
    <property type="protein sequence ID" value="OBZ73708.1"/>
    <property type="molecule type" value="Genomic_DNA"/>
</dbReference>
<protein>
    <submittedName>
        <fullName evidence="1">Uncharacterized protein</fullName>
    </submittedName>
</protein>
<dbReference type="Gene3D" id="2.40.70.10">
    <property type="entry name" value="Acid Proteases"/>
    <property type="match status" value="1"/>
</dbReference>
<evidence type="ECO:0000313" key="1">
    <source>
        <dbReference type="EMBL" id="OBZ73708.1"/>
    </source>
</evidence>
<dbReference type="AlphaFoldDB" id="A0A1C7MA07"/>
<reference evidence="1 2" key="1">
    <citation type="submission" date="2016-03" db="EMBL/GenBank/DDBJ databases">
        <title>Whole genome sequencing of Grifola frondosa 9006-11.</title>
        <authorList>
            <person name="Min B."/>
            <person name="Park H."/>
            <person name="Kim J.-G."/>
            <person name="Cho H."/>
            <person name="Oh Y.-L."/>
            <person name="Kong W.-S."/>
            <person name="Choi I.-G."/>
        </authorList>
    </citation>
    <scope>NUCLEOTIDE SEQUENCE [LARGE SCALE GENOMIC DNA]</scope>
    <source>
        <strain evidence="1 2">9006-11</strain>
    </source>
</reference>
<gene>
    <name evidence="1" type="ORF">A0H81_06573</name>
</gene>
<keyword evidence="2" id="KW-1185">Reference proteome</keyword>
<proteinExistence type="predicted"/>
<accession>A0A1C7MA07</accession>
<dbReference type="OrthoDB" id="2755517at2759"/>
<organism evidence="1 2">
    <name type="scientific">Grifola frondosa</name>
    <name type="common">Maitake</name>
    <name type="synonym">Polyporus frondosus</name>
    <dbReference type="NCBI Taxonomy" id="5627"/>
    <lineage>
        <taxon>Eukaryota</taxon>
        <taxon>Fungi</taxon>
        <taxon>Dikarya</taxon>
        <taxon>Basidiomycota</taxon>
        <taxon>Agaricomycotina</taxon>
        <taxon>Agaricomycetes</taxon>
        <taxon>Polyporales</taxon>
        <taxon>Grifolaceae</taxon>
        <taxon>Grifola</taxon>
    </lineage>
</organism>
<evidence type="ECO:0000313" key="2">
    <source>
        <dbReference type="Proteomes" id="UP000092993"/>
    </source>
</evidence>